<protein>
    <submittedName>
        <fullName evidence="2">Uncharacterized protein</fullName>
    </submittedName>
</protein>
<proteinExistence type="predicted"/>
<keyword evidence="1" id="KW-0812">Transmembrane</keyword>
<organism evidence="2 3">
    <name type="scientific">Liquorilactobacillus mali</name>
    <dbReference type="NCBI Taxonomy" id="1618"/>
    <lineage>
        <taxon>Bacteria</taxon>
        <taxon>Bacillati</taxon>
        <taxon>Bacillota</taxon>
        <taxon>Bacilli</taxon>
        <taxon>Lactobacillales</taxon>
        <taxon>Lactobacillaceae</taxon>
        <taxon>Liquorilactobacillus</taxon>
    </lineage>
</organism>
<keyword evidence="1" id="KW-0472">Membrane</keyword>
<feature type="transmembrane region" description="Helical" evidence="1">
    <location>
        <begin position="90"/>
        <end position="110"/>
    </location>
</feature>
<name>A0A0R2FE40_9LACO</name>
<evidence type="ECO:0000313" key="3">
    <source>
        <dbReference type="Proteomes" id="UP000051727"/>
    </source>
</evidence>
<accession>A0A0R2FE40</accession>
<dbReference type="EMBL" id="JQAR01000031">
    <property type="protein sequence ID" value="KRN26881.1"/>
    <property type="molecule type" value="Genomic_DNA"/>
</dbReference>
<sequence length="143" mass="16452">MKERYSMKQVNDERLKIEYLKSIKQAFLVENLVLLIFLVVQAYDSKSIFDSVLSFNNPLYSVFMIGMISFGILSQKVTAAMDDKPKMGKIKLFVIFLITFVIANLFFYVVMIPRNAFISTVCGLFIALVVIGVILFNNHYRDI</sequence>
<evidence type="ECO:0000256" key="1">
    <source>
        <dbReference type="SAM" id="Phobius"/>
    </source>
</evidence>
<feature type="transmembrane region" description="Helical" evidence="1">
    <location>
        <begin position="26"/>
        <end position="43"/>
    </location>
</feature>
<gene>
    <name evidence="2" type="ORF">IV36_GL001460</name>
</gene>
<feature type="transmembrane region" description="Helical" evidence="1">
    <location>
        <begin position="58"/>
        <end position="78"/>
    </location>
</feature>
<dbReference type="Proteomes" id="UP000051727">
    <property type="component" value="Unassembled WGS sequence"/>
</dbReference>
<dbReference type="AlphaFoldDB" id="A0A0R2FE40"/>
<feature type="transmembrane region" description="Helical" evidence="1">
    <location>
        <begin position="116"/>
        <end position="136"/>
    </location>
</feature>
<reference evidence="2 3" key="1">
    <citation type="journal article" date="2015" name="Genome Announc.">
        <title>Expanding the biotechnology potential of lactobacilli through comparative genomics of 213 strains and associated genera.</title>
        <authorList>
            <person name="Sun Z."/>
            <person name="Harris H.M."/>
            <person name="McCann A."/>
            <person name="Guo C."/>
            <person name="Argimon S."/>
            <person name="Zhang W."/>
            <person name="Yang X."/>
            <person name="Jeffery I.B."/>
            <person name="Cooney J.C."/>
            <person name="Kagawa T.F."/>
            <person name="Liu W."/>
            <person name="Song Y."/>
            <person name="Salvetti E."/>
            <person name="Wrobel A."/>
            <person name="Rasinkangas P."/>
            <person name="Parkhill J."/>
            <person name="Rea M.C."/>
            <person name="O'Sullivan O."/>
            <person name="Ritari J."/>
            <person name="Douillard F.P."/>
            <person name="Paul Ross R."/>
            <person name="Yang R."/>
            <person name="Briner A.E."/>
            <person name="Felis G.E."/>
            <person name="de Vos W.M."/>
            <person name="Barrangou R."/>
            <person name="Klaenhammer T.R."/>
            <person name="Caufield P.W."/>
            <person name="Cui Y."/>
            <person name="Zhang H."/>
            <person name="O'Toole P.W."/>
        </authorList>
    </citation>
    <scope>NUCLEOTIDE SEQUENCE [LARGE SCALE GENOMIC DNA]</scope>
    <source>
        <strain evidence="2 3">ATCC 27304</strain>
    </source>
</reference>
<dbReference type="PATRIC" id="fig|1618.3.peg.1477"/>
<evidence type="ECO:0000313" key="2">
    <source>
        <dbReference type="EMBL" id="KRN26881.1"/>
    </source>
</evidence>
<comment type="caution">
    <text evidence="2">The sequence shown here is derived from an EMBL/GenBank/DDBJ whole genome shotgun (WGS) entry which is preliminary data.</text>
</comment>
<keyword evidence="1" id="KW-1133">Transmembrane helix</keyword>